<keyword evidence="2" id="KW-1185">Reference proteome</keyword>
<name>A0A392PY19_9FABA</name>
<comment type="caution">
    <text evidence="1">The sequence shown here is derived from an EMBL/GenBank/DDBJ whole genome shotgun (WGS) entry which is preliminary data.</text>
</comment>
<protein>
    <submittedName>
        <fullName evidence="1">Uncharacterized protein</fullName>
    </submittedName>
</protein>
<proteinExistence type="predicted"/>
<accession>A0A392PY19</accession>
<evidence type="ECO:0000313" key="1">
    <source>
        <dbReference type="EMBL" id="MCI17023.1"/>
    </source>
</evidence>
<feature type="non-terminal residue" evidence="1">
    <location>
        <position position="1"/>
    </location>
</feature>
<dbReference type="EMBL" id="LXQA010103519">
    <property type="protein sequence ID" value="MCI17023.1"/>
    <property type="molecule type" value="Genomic_DNA"/>
</dbReference>
<sequence length="38" mass="3959">SFGEAFSSADVYGDKVVFVVFMAISVEDMVDAGVGEIA</sequence>
<evidence type="ECO:0000313" key="2">
    <source>
        <dbReference type="Proteomes" id="UP000265520"/>
    </source>
</evidence>
<reference evidence="1 2" key="1">
    <citation type="journal article" date="2018" name="Front. Plant Sci.">
        <title>Red Clover (Trifolium pratense) and Zigzag Clover (T. medium) - A Picture of Genomic Similarities and Differences.</title>
        <authorList>
            <person name="Dluhosova J."/>
            <person name="Istvanek J."/>
            <person name="Nedelnik J."/>
            <person name="Repkova J."/>
        </authorList>
    </citation>
    <scope>NUCLEOTIDE SEQUENCE [LARGE SCALE GENOMIC DNA]</scope>
    <source>
        <strain evidence="2">cv. 10/8</strain>
        <tissue evidence="1">Leaf</tissue>
    </source>
</reference>
<organism evidence="1 2">
    <name type="scientific">Trifolium medium</name>
    <dbReference type="NCBI Taxonomy" id="97028"/>
    <lineage>
        <taxon>Eukaryota</taxon>
        <taxon>Viridiplantae</taxon>
        <taxon>Streptophyta</taxon>
        <taxon>Embryophyta</taxon>
        <taxon>Tracheophyta</taxon>
        <taxon>Spermatophyta</taxon>
        <taxon>Magnoliopsida</taxon>
        <taxon>eudicotyledons</taxon>
        <taxon>Gunneridae</taxon>
        <taxon>Pentapetalae</taxon>
        <taxon>rosids</taxon>
        <taxon>fabids</taxon>
        <taxon>Fabales</taxon>
        <taxon>Fabaceae</taxon>
        <taxon>Papilionoideae</taxon>
        <taxon>50 kb inversion clade</taxon>
        <taxon>NPAAA clade</taxon>
        <taxon>Hologalegina</taxon>
        <taxon>IRL clade</taxon>
        <taxon>Trifolieae</taxon>
        <taxon>Trifolium</taxon>
    </lineage>
</organism>
<dbReference type="Proteomes" id="UP000265520">
    <property type="component" value="Unassembled WGS sequence"/>
</dbReference>
<dbReference type="AlphaFoldDB" id="A0A392PY19"/>